<protein>
    <recommendedName>
        <fullName evidence="7 20">Phosphatidate cytidylyltransferase, mitochondrial</fullName>
        <ecNumber evidence="6 20">2.7.7.41</ecNumber>
    </recommendedName>
    <alternativeName>
        <fullName evidence="18 20">CDP-diacylglycerol synthase</fullName>
    </alternativeName>
    <alternativeName>
        <fullName evidence="19 20">Mitochondrial translocator assembly and maintenance protein 41 homolog</fullName>
    </alternativeName>
</protein>
<keyword evidence="9 20" id="KW-0808">Transferase</keyword>
<keyword evidence="13 20" id="KW-0443">Lipid metabolism</keyword>
<comment type="subcellular location">
    <subcellularLocation>
        <location evidence="2 20">Mitochondrion inner membrane</location>
        <topology evidence="2 20">Peripheral membrane protein</topology>
        <orientation evidence="2 20">Matrix side</orientation>
    </subcellularLocation>
</comment>
<dbReference type="WBParaSite" id="ACOC_0000743401-mRNA-1">
    <property type="protein sequence ID" value="ACOC_0000743401-mRNA-1"/>
    <property type="gene ID" value="ACOC_0000743401"/>
</dbReference>
<reference evidence="21 22" key="2">
    <citation type="submission" date="2018-11" db="EMBL/GenBank/DDBJ databases">
        <authorList>
            <consortium name="Pathogen Informatics"/>
        </authorList>
    </citation>
    <scope>NUCLEOTIDE SEQUENCE [LARGE SCALE GENOMIC DNA]</scope>
    <source>
        <strain evidence="21 22">Costa Rica</strain>
    </source>
</reference>
<evidence type="ECO:0000256" key="11">
    <source>
        <dbReference type="ARBA" id="ARBA00022792"/>
    </source>
</evidence>
<sequence length="327" mass="37105">MLLKEYEELLERLPLSTVEYAFAYGSGALQQKDENKAEKMIDFILSTNDPVVFHTENIQKNPSHYSLLRWIGAKPLSRFQTGLAARVYYNTHVKVGRRQMKYGVVTTENLNQDLLDWRWLYVSGRLHKPVLDVTAIKSNLEENRRSALHTALLLLPDSFPLEELYEKIVSLSYSGDFRMFIGEDRGKVKKIVHGSMMELSDIYGPLLANDSKLVVQNGNVSWHLKIVLQDGSTSAIYHRLNLLPSTVLNAVKRNWNKRNKLQKDTEEVLFSLAHRHDVSTHVSSAISSIVAPAALSQTLKNAASAGFSRSVIYSISKLMKMTRSLTR</sequence>
<evidence type="ECO:0000256" key="17">
    <source>
        <dbReference type="ARBA" id="ARBA00023264"/>
    </source>
</evidence>
<evidence type="ECO:0000256" key="12">
    <source>
        <dbReference type="ARBA" id="ARBA00022842"/>
    </source>
</evidence>
<comment type="similarity">
    <text evidence="5 20">Belongs to the TAM41 family.</text>
</comment>
<evidence type="ECO:0000313" key="23">
    <source>
        <dbReference type="WBParaSite" id="ACOC_0000743401-mRNA-1"/>
    </source>
</evidence>
<keyword evidence="10 20" id="KW-0548">Nucleotidyltransferase</keyword>
<accession>A0A0R3PQ59</accession>
<keyword evidence="17 20" id="KW-1208">Phospholipid metabolism</keyword>
<evidence type="ECO:0000256" key="15">
    <source>
        <dbReference type="ARBA" id="ARBA00023136"/>
    </source>
</evidence>
<evidence type="ECO:0000256" key="13">
    <source>
        <dbReference type="ARBA" id="ARBA00023098"/>
    </source>
</evidence>
<dbReference type="Pfam" id="PF09139">
    <property type="entry name" value="Tam41_Mmp37"/>
    <property type="match status" value="1"/>
</dbReference>
<evidence type="ECO:0000256" key="1">
    <source>
        <dbReference type="ARBA" id="ARBA00001946"/>
    </source>
</evidence>
<keyword evidence="14 20" id="KW-0496">Mitochondrion</keyword>
<dbReference type="EMBL" id="UYYA01004039">
    <property type="protein sequence ID" value="VDM59020.1"/>
    <property type="molecule type" value="Genomic_DNA"/>
</dbReference>
<evidence type="ECO:0000256" key="9">
    <source>
        <dbReference type="ARBA" id="ARBA00022679"/>
    </source>
</evidence>
<dbReference type="PIRSF" id="PIRSF028840">
    <property type="entry name" value="Mmp37"/>
    <property type="match status" value="1"/>
</dbReference>
<evidence type="ECO:0000256" key="3">
    <source>
        <dbReference type="ARBA" id="ARBA00005119"/>
    </source>
</evidence>
<dbReference type="GO" id="GO:0016024">
    <property type="term" value="P:CDP-diacylglycerol biosynthetic process"/>
    <property type="evidence" value="ECO:0007669"/>
    <property type="project" value="UniProtKB-UniRule"/>
</dbReference>
<dbReference type="PANTHER" id="PTHR13619">
    <property type="entry name" value="PHOSPHATIDATE CYTIDYLYLTRANSFERASE, MITOCHONDRIAL"/>
    <property type="match status" value="1"/>
</dbReference>
<evidence type="ECO:0000313" key="21">
    <source>
        <dbReference type="EMBL" id="VDM59020.1"/>
    </source>
</evidence>
<comment type="cofactor">
    <cofactor evidence="1 20">
        <name>Mg(2+)</name>
        <dbReference type="ChEBI" id="CHEBI:18420"/>
    </cofactor>
</comment>
<dbReference type="OMA" id="HAENMHR"/>
<evidence type="ECO:0000256" key="18">
    <source>
        <dbReference type="ARBA" id="ARBA00029893"/>
    </source>
</evidence>
<dbReference type="STRING" id="334426.A0A0R3PQ59"/>
<evidence type="ECO:0000256" key="5">
    <source>
        <dbReference type="ARBA" id="ARBA00005458"/>
    </source>
</evidence>
<keyword evidence="11 20" id="KW-0999">Mitochondrion inner membrane</keyword>
<evidence type="ECO:0000256" key="6">
    <source>
        <dbReference type="ARBA" id="ARBA00012487"/>
    </source>
</evidence>
<keyword evidence="8 20" id="KW-0444">Lipid biosynthesis</keyword>
<comment type="catalytic activity">
    <reaction evidence="20">
        <text>a 1,2-diacyl-sn-glycero-3-phosphate + CTP + H(+) = a CDP-1,2-diacyl-sn-glycerol + diphosphate</text>
        <dbReference type="Rhea" id="RHEA:16229"/>
        <dbReference type="ChEBI" id="CHEBI:15378"/>
        <dbReference type="ChEBI" id="CHEBI:33019"/>
        <dbReference type="ChEBI" id="CHEBI:37563"/>
        <dbReference type="ChEBI" id="CHEBI:58332"/>
        <dbReference type="ChEBI" id="CHEBI:58608"/>
        <dbReference type="EC" id="2.7.7.41"/>
    </reaction>
</comment>
<evidence type="ECO:0000256" key="20">
    <source>
        <dbReference type="PIRNR" id="PIRNR028840"/>
    </source>
</evidence>
<proteinExistence type="inferred from homology"/>
<dbReference type="GO" id="GO:0004605">
    <property type="term" value="F:phosphatidate cytidylyltransferase activity"/>
    <property type="evidence" value="ECO:0007669"/>
    <property type="project" value="UniProtKB-UniRule"/>
</dbReference>
<keyword evidence="22" id="KW-1185">Reference proteome</keyword>
<evidence type="ECO:0000256" key="7">
    <source>
        <dbReference type="ARBA" id="ARBA00018337"/>
    </source>
</evidence>
<comment type="pathway">
    <text evidence="3 20">Phospholipid metabolism; CDP-diacylglycerol biosynthesis; CDP-diacylglycerol from sn-glycerol 3-phosphate: step 3/3.</text>
</comment>
<evidence type="ECO:0000313" key="22">
    <source>
        <dbReference type="Proteomes" id="UP000267027"/>
    </source>
</evidence>
<dbReference type="InterPro" id="IPR015222">
    <property type="entry name" value="Tam41"/>
</dbReference>
<keyword evidence="15 20" id="KW-0472">Membrane</keyword>
<evidence type="ECO:0000256" key="10">
    <source>
        <dbReference type="ARBA" id="ARBA00022695"/>
    </source>
</evidence>
<evidence type="ECO:0000256" key="16">
    <source>
        <dbReference type="ARBA" id="ARBA00023209"/>
    </source>
</evidence>
<gene>
    <name evidence="21" type="ORF">ACOC_LOCUS7435</name>
</gene>
<reference evidence="23" key="1">
    <citation type="submission" date="2017-02" db="UniProtKB">
        <authorList>
            <consortium name="WormBaseParasite"/>
        </authorList>
    </citation>
    <scope>IDENTIFICATION</scope>
</reference>
<comment type="pathway">
    <text evidence="4">Lipid metabolism.</text>
</comment>
<evidence type="ECO:0000256" key="4">
    <source>
        <dbReference type="ARBA" id="ARBA00005189"/>
    </source>
</evidence>
<dbReference type="PANTHER" id="PTHR13619:SF0">
    <property type="entry name" value="PHOSPHATIDATE CYTIDYLYLTRANSFERASE, MITOCHONDRIAL"/>
    <property type="match status" value="1"/>
</dbReference>
<dbReference type="UniPathway" id="UPA00557">
    <property type="reaction ID" value="UER00614"/>
</dbReference>
<evidence type="ECO:0000256" key="19">
    <source>
        <dbReference type="ARBA" id="ARBA00031502"/>
    </source>
</evidence>
<dbReference type="OrthoDB" id="341477at2759"/>
<comment type="function">
    <text evidence="20">Catalyzes the conversion of phosphatidic acid (PA) to CDP-diacylglycerol (CDP-DAG), an essential intermediate in the synthesis of phosphatidylglycerol, cardiolipin and phosphatidylinositol.</text>
</comment>
<dbReference type="EC" id="2.7.7.41" evidence="6 20"/>
<dbReference type="AlphaFoldDB" id="A0A0R3PQ59"/>
<evidence type="ECO:0000256" key="2">
    <source>
        <dbReference type="ARBA" id="ARBA00004443"/>
    </source>
</evidence>
<dbReference type="GO" id="GO:0005743">
    <property type="term" value="C:mitochondrial inner membrane"/>
    <property type="evidence" value="ECO:0007669"/>
    <property type="project" value="UniProtKB-SubCell"/>
</dbReference>
<evidence type="ECO:0000256" key="8">
    <source>
        <dbReference type="ARBA" id="ARBA00022516"/>
    </source>
</evidence>
<keyword evidence="12 20" id="KW-0460">Magnesium</keyword>
<name>A0A0R3PQ59_ANGCS</name>
<keyword evidence="16 20" id="KW-0594">Phospholipid biosynthesis</keyword>
<dbReference type="Proteomes" id="UP000267027">
    <property type="component" value="Unassembled WGS sequence"/>
</dbReference>
<organism evidence="23">
    <name type="scientific">Angiostrongylus costaricensis</name>
    <name type="common">Nematode worm</name>
    <dbReference type="NCBI Taxonomy" id="334426"/>
    <lineage>
        <taxon>Eukaryota</taxon>
        <taxon>Metazoa</taxon>
        <taxon>Ecdysozoa</taxon>
        <taxon>Nematoda</taxon>
        <taxon>Chromadorea</taxon>
        <taxon>Rhabditida</taxon>
        <taxon>Rhabditina</taxon>
        <taxon>Rhabditomorpha</taxon>
        <taxon>Strongyloidea</taxon>
        <taxon>Metastrongylidae</taxon>
        <taxon>Angiostrongylus</taxon>
    </lineage>
</organism>
<evidence type="ECO:0000256" key="14">
    <source>
        <dbReference type="ARBA" id="ARBA00023128"/>
    </source>
</evidence>
<dbReference type="GO" id="GO:0032049">
    <property type="term" value="P:cardiolipin biosynthetic process"/>
    <property type="evidence" value="ECO:0007669"/>
    <property type="project" value="UniProtKB-UniRule"/>
</dbReference>